<feature type="non-terminal residue" evidence="1">
    <location>
        <position position="1"/>
    </location>
</feature>
<dbReference type="InterPro" id="IPR019734">
    <property type="entry name" value="TPR_rpt"/>
</dbReference>
<dbReference type="Gene3D" id="3.40.50.300">
    <property type="entry name" value="P-loop containing nucleotide triphosphate hydrolases"/>
    <property type="match status" value="1"/>
</dbReference>
<dbReference type="PROSITE" id="PS50005">
    <property type="entry name" value="TPR"/>
    <property type="match status" value="2"/>
</dbReference>
<dbReference type="PANTHER" id="PTHR44366">
    <property type="entry name" value="UDP-N-ACETYLGLUCOSAMINE--PEPTIDE N-ACETYLGLUCOSAMINYLTRANSFERASE 110 KDA SUBUNIT"/>
    <property type="match status" value="1"/>
</dbReference>
<dbReference type="Pfam" id="PF13414">
    <property type="entry name" value="TPR_11"/>
    <property type="match status" value="1"/>
</dbReference>
<dbReference type="InterPro" id="IPR027417">
    <property type="entry name" value="P-loop_NTPase"/>
</dbReference>
<dbReference type="PANTHER" id="PTHR44366:SF1">
    <property type="entry name" value="UDP-N-ACETYLGLUCOSAMINE--PEPTIDE N-ACETYLGLUCOSAMINYLTRANSFERASE 110 KDA SUBUNIT"/>
    <property type="match status" value="1"/>
</dbReference>
<dbReference type="PROSITE" id="PS50293">
    <property type="entry name" value="TPR_REGION"/>
    <property type="match status" value="1"/>
</dbReference>
<sequence length="551" mass="63307">DLTKAYSNLGIILKELGRLEEAEASYRRAITLKPDYVQAHNNLGNTLDYKGDLVAAIDSYKQALNIQPDYAEAWLNILFPLQAIKLQTSSVEDHIPLLGEQVSCKYAQVAKSILSYRLNLGNPSTDSSLNKALNILSSADNIFIKNPKVPSSELITGPTLPKKITAMIHFGRSGTGLLHSLIDGHPEVSTLPSIYFSEFFDYFTWKKITAGGWEEMADRFTTTYAVLFDASSAIKIASKDKTFIHNIGRKEGMTNVGTERDEVVSVDKKVFIKELKRLMDCHDRLDAVTFFKLVHSAYEKALHDHNEKNLIFYHIHNPDTYALLNFLRLAPNTNWLMMVREPLQSCESWLMNSFRDNDYRIIAVRIFQMLFEVDQAIFRNENSIGVRLEDLKEYPKETILALCGWLGIKEKDSLYQMTAQGKKWWGDPSSPDFTKEGMSPFGKTSINRKLGSVFSKNDQFILRTLFYPFSVRFGYAEENLEQFKNDLLAIRPMLDKMFDFERKIAQHTKMNTEKFMKSGSYLYLRSGMIERWNTLNKFHTYPNMLTPLKIK</sequence>
<reference evidence="1" key="1">
    <citation type="submission" date="2018-05" db="EMBL/GenBank/DDBJ databases">
        <authorList>
            <person name="Lanie J.A."/>
            <person name="Ng W.-L."/>
            <person name="Kazmierczak K.M."/>
            <person name="Andrzejewski T.M."/>
            <person name="Davidsen T.M."/>
            <person name="Wayne K.J."/>
            <person name="Tettelin H."/>
            <person name="Glass J.I."/>
            <person name="Rusch D."/>
            <person name="Podicherti R."/>
            <person name="Tsui H.-C.T."/>
            <person name="Winkler M.E."/>
        </authorList>
    </citation>
    <scope>NUCLEOTIDE SEQUENCE</scope>
</reference>
<gene>
    <name evidence="1" type="ORF">METZ01_LOCUS197852</name>
</gene>
<dbReference type="InterPro" id="IPR011990">
    <property type="entry name" value="TPR-like_helical_dom_sf"/>
</dbReference>
<protein>
    <submittedName>
        <fullName evidence="1">Uncharacterized protein</fullName>
    </submittedName>
</protein>
<dbReference type="Gene3D" id="1.25.40.10">
    <property type="entry name" value="Tetratricopeptide repeat domain"/>
    <property type="match status" value="1"/>
</dbReference>
<dbReference type="AlphaFoldDB" id="A0A382E2W9"/>
<name>A0A382E2W9_9ZZZZ</name>
<proteinExistence type="predicted"/>
<accession>A0A382E2W9</accession>
<dbReference type="SUPFAM" id="SSF48452">
    <property type="entry name" value="TPR-like"/>
    <property type="match status" value="1"/>
</dbReference>
<dbReference type="GO" id="GO:0006493">
    <property type="term" value="P:protein O-linked glycosylation"/>
    <property type="evidence" value="ECO:0007669"/>
    <property type="project" value="InterPro"/>
</dbReference>
<dbReference type="SUPFAM" id="SSF52540">
    <property type="entry name" value="P-loop containing nucleoside triphosphate hydrolases"/>
    <property type="match status" value="1"/>
</dbReference>
<dbReference type="InterPro" id="IPR037919">
    <property type="entry name" value="OGT"/>
</dbReference>
<dbReference type="SMART" id="SM00028">
    <property type="entry name" value="TPR"/>
    <property type="match status" value="2"/>
</dbReference>
<dbReference type="GO" id="GO:0097363">
    <property type="term" value="F:protein O-acetylglucosaminyltransferase activity"/>
    <property type="evidence" value="ECO:0007669"/>
    <property type="project" value="TreeGrafter"/>
</dbReference>
<dbReference type="EMBL" id="UINC01042401">
    <property type="protein sequence ID" value="SVB44998.1"/>
    <property type="molecule type" value="Genomic_DNA"/>
</dbReference>
<organism evidence="1">
    <name type="scientific">marine metagenome</name>
    <dbReference type="NCBI Taxonomy" id="408172"/>
    <lineage>
        <taxon>unclassified sequences</taxon>
        <taxon>metagenomes</taxon>
        <taxon>ecological metagenomes</taxon>
    </lineage>
</organism>
<evidence type="ECO:0000313" key="1">
    <source>
        <dbReference type="EMBL" id="SVB44998.1"/>
    </source>
</evidence>